<dbReference type="CDD" id="cd00603">
    <property type="entry name" value="IPT_PCSR"/>
    <property type="match status" value="1"/>
</dbReference>
<dbReference type="Gene3D" id="2.60.40.10">
    <property type="entry name" value="Immunoglobulins"/>
    <property type="match status" value="1"/>
</dbReference>
<dbReference type="InterPro" id="IPR013783">
    <property type="entry name" value="Ig-like_fold"/>
</dbReference>
<dbReference type="EMBL" id="JACGLS010000001">
    <property type="protein sequence ID" value="MBA6155092.1"/>
    <property type="molecule type" value="Genomic_DNA"/>
</dbReference>
<keyword evidence="3" id="KW-1185">Reference proteome</keyword>
<feature type="domain" description="IPT/TIG" evidence="1">
    <location>
        <begin position="212"/>
        <end position="290"/>
    </location>
</feature>
<dbReference type="InterPro" id="IPR002909">
    <property type="entry name" value="IPT_dom"/>
</dbReference>
<dbReference type="PROSITE" id="PS51257">
    <property type="entry name" value="PROKAR_LIPOPROTEIN"/>
    <property type="match status" value="1"/>
</dbReference>
<dbReference type="SUPFAM" id="SSF81296">
    <property type="entry name" value="E set domains"/>
    <property type="match status" value="1"/>
</dbReference>
<evidence type="ECO:0000259" key="1">
    <source>
        <dbReference type="Pfam" id="PF01833"/>
    </source>
</evidence>
<evidence type="ECO:0000313" key="2">
    <source>
        <dbReference type="EMBL" id="MBA6155092.1"/>
    </source>
</evidence>
<dbReference type="Pfam" id="PF01833">
    <property type="entry name" value="TIG"/>
    <property type="match status" value="1"/>
</dbReference>
<sequence>MRKSILLIALTLLIGCKDEEEGSLIPIIETLPAAIPSGGGVILTGNIVDMGKESVVSYGFELFANSNNIYYNVNHLVDTKIKNGRYTLRINHGLYPDVEYFYNAYIETENETYQGERFSFLSKGSAKINLNSCLPNVAHIGDTVKLVGENFPAEDMRALELRYGYSYAKILSVTENEIEFIVPKPEKERSTITIEAYRKEYAKDGILQLYKPIITGVEPKSAFYSDTITVVGKHFDNVSYNYHSKAYIGTARAEIVKVYRDSMRIIVPNDAVYNNTKIRVFSQDDYSSYDGFSLYEPKFTNFPREVYFADNHVVSFDRKIPESKARSSIYFGGVKIGYFENNGVTEIAIYGGEEREHPLVWKVSPDKEIVSDFTIKVINPFYKIKQKEFPPFRDAYLTASKDKVYILATDRATDGRYLYSYNFNDRKWNVEHKIVFKDDLVINSFSQKLVYSEYQNQIYGVTSTATHENFFKLDINTGNVTKLSHIPLEKDDYANFGDGFTYKNDIYFVAGKDFSQLWKYNVDLDSWSKFTDIPFNKERYRGRYVCMDVKDNFVYFNNGADGNQYSDFWRLNIENGIWERLADNPNPKAKTASYVFNNEIHYVSDKVYKYDTTANSWTEMYKPGLRISYNDHRRVFSFKHNSIPYIYETKVLNSYYTDYNLYIGDLVE</sequence>
<dbReference type="InterPro" id="IPR015915">
    <property type="entry name" value="Kelch-typ_b-propeller"/>
</dbReference>
<gene>
    <name evidence="2" type="ORF">H3Z83_00940</name>
</gene>
<accession>A0A839AIU7</accession>
<dbReference type="SUPFAM" id="SSF50965">
    <property type="entry name" value="Galactose oxidase, central domain"/>
    <property type="match status" value="1"/>
</dbReference>
<evidence type="ECO:0000313" key="3">
    <source>
        <dbReference type="Proteomes" id="UP000563906"/>
    </source>
</evidence>
<name>A0A839AIU7_9FLAO</name>
<dbReference type="InterPro" id="IPR014756">
    <property type="entry name" value="Ig_E-set"/>
</dbReference>
<proteinExistence type="predicted"/>
<protein>
    <submittedName>
        <fullName evidence="2">IPT/TIG domain-containing protein</fullName>
    </submittedName>
</protein>
<organism evidence="2 3">
    <name type="scientific">Tenacibaculum pelagium</name>
    <dbReference type="NCBI Taxonomy" id="2759527"/>
    <lineage>
        <taxon>Bacteria</taxon>
        <taxon>Pseudomonadati</taxon>
        <taxon>Bacteroidota</taxon>
        <taxon>Flavobacteriia</taxon>
        <taxon>Flavobacteriales</taxon>
        <taxon>Flavobacteriaceae</taxon>
        <taxon>Tenacibaculum</taxon>
    </lineage>
</organism>
<comment type="caution">
    <text evidence="2">The sequence shown here is derived from an EMBL/GenBank/DDBJ whole genome shotgun (WGS) entry which is preliminary data.</text>
</comment>
<dbReference type="RefSeq" id="WP_182123606.1">
    <property type="nucleotide sequence ID" value="NZ_JACGLS010000001.1"/>
</dbReference>
<dbReference type="InterPro" id="IPR011043">
    <property type="entry name" value="Gal_Oxase/kelch_b-propeller"/>
</dbReference>
<reference evidence="2 3" key="1">
    <citation type="submission" date="2020-07" db="EMBL/GenBank/DDBJ databases">
        <title>Bacterium isolated from marine sediment.</title>
        <authorList>
            <person name="Shang D."/>
            <person name="Du Z.-J."/>
        </authorList>
    </citation>
    <scope>NUCLEOTIDE SEQUENCE [LARGE SCALE GENOMIC DNA]</scope>
    <source>
        <strain evidence="2 3">S7007</strain>
    </source>
</reference>
<dbReference type="AlphaFoldDB" id="A0A839AIU7"/>
<dbReference type="Proteomes" id="UP000563906">
    <property type="component" value="Unassembled WGS sequence"/>
</dbReference>
<dbReference type="Gene3D" id="2.120.10.80">
    <property type="entry name" value="Kelch-type beta propeller"/>
    <property type="match status" value="1"/>
</dbReference>